<dbReference type="EMBL" id="JADIKC010000009">
    <property type="protein sequence ID" value="MBM7123139.1"/>
    <property type="molecule type" value="Genomic_DNA"/>
</dbReference>
<dbReference type="InterPro" id="IPR036328">
    <property type="entry name" value="MliC_sf"/>
</dbReference>
<protein>
    <submittedName>
        <fullName evidence="7">MliC family protein</fullName>
    </submittedName>
</protein>
<keyword evidence="2" id="KW-0472">Membrane</keyword>
<feature type="signal peptide" evidence="5">
    <location>
        <begin position="1"/>
        <end position="26"/>
    </location>
</feature>
<reference evidence="7 8" key="1">
    <citation type="submission" date="2020-10" db="EMBL/GenBank/DDBJ databases">
        <title>Phylogeny of dyella-like bacteria.</title>
        <authorList>
            <person name="Fu J."/>
        </authorList>
    </citation>
    <scope>NUCLEOTIDE SEQUENCE [LARGE SCALE GENOMIC DNA]</scope>
    <source>
        <strain evidence="7 8">THG-B117</strain>
    </source>
</reference>
<keyword evidence="3" id="KW-0564">Palmitate</keyword>
<keyword evidence="1 5" id="KW-0732">Signal</keyword>
<evidence type="ECO:0000313" key="7">
    <source>
        <dbReference type="EMBL" id="MBM7123139.1"/>
    </source>
</evidence>
<dbReference type="SUPFAM" id="SSF141488">
    <property type="entry name" value="YdhA-like"/>
    <property type="match status" value="1"/>
</dbReference>
<proteinExistence type="predicted"/>
<feature type="domain" description="C-type lysozyme inhibitor" evidence="6">
    <location>
        <begin position="44"/>
        <end position="111"/>
    </location>
</feature>
<evidence type="ECO:0000259" key="6">
    <source>
        <dbReference type="Pfam" id="PF09864"/>
    </source>
</evidence>
<accession>A0ABS2JX06</accession>
<evidence type="ECO:0000256" key="2">
    <source>
        <dbReference type="ARBA" id="ARBA00023136"/>
    </source>
</evidence>
<keyword evidence="8" id="KW-1185">Reference proteome</keyword>
<gene>
    <name evidence="7" type="ORF">ISP20_18370</name>
</gene>
<feature type="chain" id="PRO_5046975628" evidence="5">
    <location>
        <begin position="27"/>
        <end position="126"/>
    </location>
</feature>
<evidence type="ECO:0000256" key="1">
    <source>
        <dbReference type="ARBA" id="ARBA00022729"/>
    </source>
</evidence>
<evidence type="ECO:0000256" key="4">
    <source>
        <dbReference type="ARBA" id="ARBA00023288"/>
    </source>
</evidence>
<evidence type="ECO:0000256" key="3">
    <source>
        <dbReference type="ARBA" id="ARBA00023139"/>
    </source>
</evidence>
<organism evidence="7 8">
    <name type="scientific">Dyella kyungheensis</name>
    <dbReference type="NCBI Taxonomy" id="1242174"/>
    <lineage>
        <taxon>Bacteria</taxon>
        <taxon>Pseudomonadati</taxon>
        <taxon>Pseudomonadota</taxon>
        <taxon>Gammaproteobacteria</taxon>
        <taxon>Lysobacterales</taxon>
        <taxon>Rhodanobacteraceae</taxon>
        <taxon>Dyella</taxon>
    </lineage>
</organism>
<dbReference type="RefSeq" id="WP_204637588.1">
    <property type="nucleotide sequence ID" value="NZ_JADIKC010000009.1"/>
</dbReference>
<dbReference type="Pfam" id="PF09864">
    <property type="entry name" value="MliC"/>
    <property type="match status" value="1"/>
</dbReference>
<dbReference type="Gene3D" id="2.40.128.200">
    <property type="match status" value="1"/>
</dbReference>
<keyword evidence="4" id="KW-0449">Lipoprotein</keyword>
<comment type="caution">
    <text evidence="7">The sequence shown here is derived from an EMBL/GenBank/DDBJ whole genome shotgun (WGS) entry which is preliminary data.</text>
</comment>
<evidence type="ECO:0000256" key="5">
    <source>
        <dbReference type="SAM" id="SignalP"/>
    </source>
</evidence>
<name>A0ABS2JX06_9GAMM</name>
<evidence type="ECO:0000313" key="8">
    <source>
        <dbReference type="Proteomes" id="UP001430065"/>
    </source>
</evidence>
<dbReference type="InterPro" id="IPR018660">
    <property type="entry name" value="MliC"/>
</dbReference>
<dbReference type="Proteomes" id="UP001430065">
    <property type="component" value="Unassembled WGS sequence"/>
</dbReference>
<sequence>MNTLHRHAAQAAIAALASLGATAALAGALSVPEIPVDATPLRNYQCQGGQSLKVTYYNKQGGQSFALLSVKGKPMLFVDTLAGSGVRYVAGPYVWWTKGNHGDLYDTTAGPNAAPIIAGCTSSPGK</sequence>